<dbReference type="SUPFAM" id="SSF46785">
    <property type="entry name" value="Winged helix' DNA-binding domain"/>
    <property type="match status" value="1"/>
</dbReference>
<dbReference type="RefSeq" id="WP_084450519.1">
    <property type="nucleotide sequence ID" value="NZ_CP194734.1"/>
</dbReference>
<dbReference type="InterPro" id="IPR036597">
    <property type="entry name" value="Fido-like_dom_sf"/>
</dbReference>
<accession>A0A1W2A6U8</accession>
<keyword evidence="2" id="KW-0547">Nucleotide-binding</keyword>
<dbReference type="Gene3D" id="1.10.10.10">
    <property type="entry name" value="Winged helix-like DNA-binding domain superfamily/Winged helix DNA-binding domain"/>
    <property type="match status" value="1"/>
</dbReference>
<dbReference type="OrthoDB" id="9813719at2"/>
<evidence type="ECO:0000313" key="4">
    <source>
        <dbReference type="EMBL" id="SMC56425.1"/>
    </source>
</evidence>
<feature type="domain" description="Fido" evidence="3">
    <location>
        <begin position="144"/>
        <end position="291"/>
    </location>
</feature>
<proteinExistence type="predicted"/>
<feature type="binding site" evidence="2">
    <location>
        <begin position="232"/>
        <end position="239"/>
    </location>
    <ligand>
        <name>ATP</name>
        <dbReference type="ChEBI" id="CHEBI:30616"/>
    </ligand>
</feature>
<dbReference type="Proteomes" id="UP000192634">
    <property type="component" value="Unassembled WGS sequence"/>
</dbReference>
<dbReference type="InterPro" id="IPR036390">
    <property type="entry name" value="WH_DNA-bd_sf"/>
</dbReference>
<dbReference type="Pfam" id="PF02661">
    <property type="entry name" value="Fic"/>
    <property type="match status" value="1"/>
</dbReference>
<dbReference type="EMBL" id="FWXN01000005">
    <property type="protein sequence ID" value="SMC56425.1"/>
    <property type="molecule type" value="Genomic_DNA"/>
</dbReference>
<dbReference type="PROSITE" id="PS51459">
    <property type="entry name" value="FIDO"/>
    <property type="match status" value="1"/>
</dbReference>
<name>A0A1W2A6U8_9MICO</name>
<protein>
    <submittedName>
        <fullName evidence="4">Fic family protein</fullName>
    </submittedName>
</protein>
<dbReference type="Gene3D" id="1.10.3290.10">
    <property type="entry name" value="Fido-like domain"/>
    <property type="match status" value="1"/>
</dbReference>
<dbReference type="InterPro" id="IPR003812">
    <property type="entry name" value="Fido"/>
</dbReference>
<reference evidence="4 5" key="1">
    <citation type="submission" date="2017-04" db="EMBL/GenBank/DDBJ databases">
        <authorList>
            <person name="Afonso C.L."/>
            <person name="Miller P.J."/>
            <person name="Scott M.A."/>
            <person name="Spackman E."/>
            <person name="Goraichik I."/>
            <person name="Dimitrov K.M."/>
            <person name="Suarez D.L."/>
            <person name="Swayne D.E."/>
        </authorList>
    </citation>
    <scope>NUCLEOTIDE SEQUENCE [LARGE SCALE GENOMIC DNA]</scope>
    <source>
        <strain evidence="4 5">CGMCC 1.12511</strain>
    </source>
</reference>
<dbReference type="AlphaFoldDB" id="A0A1W2A6U8"/>
<evidence type="ECO:0000259" key="3">
    <source>
        <dbReference type="PROSITE" id="PS51459"/>
    </source>
</evidence>
<gene>
    <name evidence="4" type="ORF">SAMN06296429_105116</name>
</gene>
<dbReference type="PANTHER" id="PTHR13504">
    <property type="entry name" value="FIDO DOMAIN-CONTAINING PROTEIN DDB_G0283145"/>
    <property type="match status" value="1"/>
</dbReference>
<keyword evidence="2" id="KW-0067">ATP-binding</keyword>
<dbReference type="InterPro" id="IPR036388">
    <property type="entry name" value="WH-like_DNA-bd_sf"/>
</dbReference>
<dbReference type="InterPro" id="IPR040198">
    <property type="entry name" value="Fido_containing"/>
</dbReference>
<sequence>MARAGDTSITWETLPWDRDPRQALSRSQRARITSTYQAAIPRRIATLAPTITAEAAAAADDARAEISRFDAELSTLLPGTELAPLASVLLRTESASSSQIEDVTAGARALAMAELDLARPGSNAQLVAANVEAMRRAVELAEEISPASILAVHAALMHGTPSADPGTFRDQQVWVGGSSVSPHGASFVAPHHDRVPAAIDDLCAFIERTDVPLLVQCAIAHAQFETIHPFVDGNGRVGRALVHAMLQRAGATTRATVPVSAGLLGDTRSYVDALTAYRAGDASPIVTRFADAAFAAIGNGRRLAHDLVEIHETWTDRITARRTAAIWRVLTLLLRQPVITSATIQTEIGLSQPAADAVIARLRDHGIVRRASGRQRYVAWVAPEVTSALDAFGERARRG</sequence>
<evidence type="ECO:0000256" key="1">
    <source>
        <dbReference type="PIRSR" id="PIRSR640198-1"/>
    </source>
</evidence>
<evidence type="ECO:0000256" key="2">
    <source>
        <dbReference type="PIRSR" id="PIRSR640198-2"/>
    </source>
</evidence>
<feature type="active site" evidence="1">
    <location>
        <position position="228"/>
    </location>
</feature>
<evidence type="ECO:0000313" key="5">
    <source>
        <dbReference type="Proteomes" id="UP000192634"/>
    </source>
</evidence>
<dbReference type="SUPFAM" id="SSF140931">
    <property type="entry name" value="Fic-like"/>
    <property type="match status" value="1"/>
</dbReference>
<dbReference type="GO" id="GO:0005524">
    <property type="term" value="F:ATP binding"/>
    <property type="evidence" value="ECO:0007669"/>
    <property type="project" value="UniProtKB-KW"/>
</dbReference>
<organism evidence="4 5">
    <name type="scientific">Janibacter indicus</name>
    <dbReference type="NCBI Taxonomy" id="857417"/>
    <lineage>
        <taxon>Bacteria</taxon>
        <taxon>Bacillati</taxon>
        <taxon>Actinomycetota</taxon>
        <taxon>Actinomycetes</taxon>
        <taxon>Micrococcales</taxon>
        <taxon>Intrasporangiaceae</taxon>
        <taxon>Janibacter</taxon>
    </lineage>
</organism>
<dbReference type="PANTHER" id="PTHR13504:SF38">
    <property type="entry name" value="FIDO DOMAIN-CONTAINING PROTEIN"/>
    <property type="match status" value="1"/>
</dbReference>